<feature type="compositionally biased region" description="Low complexity" evidence="1">
    <location>
        <begin position="328"/>
        <end position="339"/>
    </location>
</feature>
<feature type="transmembrane region" description="Helical" evidence="2">
    <location>
        <begin position="218"/>
        <end position="234"/>
    </location>
</feature>
<dbReference type="InterPro" id="IPR013920">
    <property type="entry name" value="DUF1774_fun"/>
</dbReference>
<dbReference type="PANTHER" id="PTHR37992">
    <property type="entry name" value="EXPRESSED PROTEIN"/>
    <property type="match status" value="1"/>
</dbReference>
<keyword evidence="2" id="KW-1133">Transmembrane helix</keyword>
<feature type="transmembrane region" description="Helical" evidence="2">
    <location>
        <begin position="246"/>
        <end position="267"/>
    </location>
</feature>
<feature type="transmembrane region" description="Helical" evidence="2">
    <location>
        <begin position="55"/>
        <end position="76"/>
    </location>
</feature>
<dbReference type="GeneID" id="37018174"/>
<dbReference type="RefSeq" id="XP_025355627.1">
    <property type="nucleotide sequence ID" value="XM_025496393.1"/>
</dbReference>
<keyword evidence="4" id="KW-1185">Reference proteome</keyword>
<dbReference type="InParanoid" id="A0A316VIJ3"/>
<proteinExistence type="predicted"/>
<feature type="region of interest" description="Disordered" evidence="1">
    <location>
        <begin position="304"/>
        <end position="356"/>
    </location>
</feature>
<accession>A0A316VIJ3</accession>
<feature type="transmembrane region" description="Helical" evidence="2">
    <location>
        <begin position="12"/>
        <end position="35"/>
    </location>
</feature>
<organism evidence="3 4">
    <name type="scientific">Meira miltonrushii</name>
    <dbReference type="NCBI Taxonomy" id="1280837"/>
    <lineage>
        <taxon>Eukaryota</taxon>
        <taxon>Fungi</taxon>
        <taxon>Dikarya</taxon>
        <taxon>Basidiomycota</taxon>
        <taxon>Ustilaginomycotina</taxon>
        <taxon>Exobasidiomycetes</taxon>
        <taxon>Exobasidiales</taxon>
        <taxon>Brachybasidiaceae</taxon>
        <taxon>Meira</taxon>
    </lineage>
</organism>
<name>A0A316VIJ3_9BASI</name>
<feature type="transmembrane region" description="Helical" evidence="2">
    <location>
        <begin position="88"/>
        <end position="110"/>
    </location>
</feature>
<evidence type="ECO:0000313" key="3">
    <source>
        <dbReference type="EMBL" id="PWN35325.1"/>
    </source>
</evidence>
<keyword evidence="2" id="KW-0812">Transmembrane</keyword>
<evidence type="ECO:0000256" key="1">
    <source>
        <dbReference type="SAM" id="MobiDB-lite"/>
    </source>
</evidence>
<gene>
    <name evidence="3" type="ORF">FA14DRAFT_120209</name>
</gene>
<dbReference type="STRING" id="1280837.A0A316VIJ3"/>
<dbReference type="Proteomes" id="UP000245771">
    <property type="component" value="Unassembled WGS sequence"/>
</dbReference>
<dbReference type="PANTHER" id="PTHR37992:SF1">
    <property type="entry name" value="DUF1774-DOMAIN-CONTAINING PROTEIN"/>
    <property type="match status" value="1"/>
</dbReference>
<reference evidence="3 4" key="1">
    <citation type="journal article" date="2018" name="Mol. Biol. Evol.">
        <title>Broad Genomic Sampling Reveals a Smut Pathogenic Ancestry of the Fungal Clade Ustilaginomycotina.</title>
        <authorList>
            <person name="Kijpornyongpan T."/>
            <person name="Mondo S.J."/>
            <person name="Barry K."/>
            <person name="Sandor L."/>
            <person name="Lee J."/>
            <person name="Lipzen A."/>
            <person name="Pangilinan J."/>
            <person name="LaButti K."/>
            <person name="Hainaut M."/>
            <person name="Henrissat B."/>
            <person name="Grigoriev I.V."/>
            <person name="Spatafora J.W."/>
            <person name="Aime M.C."/>
        </authorList>
    </citation>
    <scope>NUCLEOTIDE SEQUENCE [LARGE SCALE GENOMIC DNA]</scope>
    <source>
        <strain evidence="3 4">MCA 3882</strain>
    </source>
</reference>
<sequence length="356" mass="39054">MDAPLQRHLARVQIITPLSILLNLASLVVCSILIHPSLKEIHETHITQFTPNPNFILLYWGVLFLLQIGFAVLIVVSQKEFTKKTIVYGVGVRLAISNLLLGAWAITWVVNNHASFLAGLVLLSLIGVLLLLTALILAVKYPPSSSRPLDWLFIHVPIKMFLVITLQVDIPQMLFMALGWYDTPKSTETDIRALWPSFGILAGVGALSAIWIFAATDITWAISGIFLYFALLYSKTPELHDRRPEIVAAIILSMVLQAVALLGSLLYKWLGSYSQAEVDHEQEGRVALGRNPQEEAAALRAEAEAEAAAAAARERSLSEAQHHDQSDAGDTSTAASDHASSLERGENNIKVSRRLG</sequence>
<evidence type="ECO:0000313" key="4">
    <source>
        <dbReference type="Proteomes" id="UP000245771"/>
    </source>
</evidence>
<dbReference type="EMBL" id="KZ819603">
    <property type="protein sequence ID" value="PWN35325.1"/>
    <property type="molecule type" value="Genomic_DNA"/>
</dbReference>
<feature type="compositionally biased region" description="Basic and acidic residues" evidence="1">
    <location>
        <begin position="312"/>
        <end position="326"/>
    </location>
</feature>
<evidence type="ECO:0000256" key="2">
    <source>
        <dbReference type="SAM" id="Phobius"/>
    </source>
</evidence>
<protein>
    <submittedName>
        <fullName evidence="3">Uncharacterized protein</fullName>
    </submittedName>
</protein>
<keyword evidence="2" id="KW-0472">Membrane</keyword>
<feature type="transmembrane region" description="Helical" evidence="2">
    <location>
        <begin position="116"/>
        <end position="139"/>
    </location>
</feature>
<dbReference type="AlphaFoldDB" id="A0A316VIJ3"/>
<dbReference type="OrthoDB" id="3342455at2759"/>